<dbReference type="InterPro" id="IPR036271">
    <property type="entry name" value="Tet_transcr_reg_TetR-rel_C_sf"/>
</dbReference>
<dbReference type="Gene3D" id="1.10.10.60">
    <property type="entry name" value="Homeodomain-like"/>
    <property type="match status" value="1"/>
</dbReference>
<dbReference type="PROSITE" id="PS50977">
    <property type="entry name" value="HTH_TETR_2"/>
    <property type="match status" value="1"/>
</dbReference>
<dbReference type="InterPro" id="IPR050109">
    <property type="entry name" value="HTH-type_TetR-like_transc_reg"/>
</dbReference>
<feature type="domain" description="HTH tetR-type" evidence="6">
    <location>
        <begin position="20"/>
        <end position="80"/>
    </location>
</feature>
<evidence type="ECO:0000313" key="8">
    <source>
        <dbReference type="Proteomes" id="UP000599437"/>
    </source>
</evidence>
<gene>
    <name evidence="7" type="ORF">GCM10010346_00430</name>
</gene>
<reference evidence="8" key="1">
    <citation type="journal article" date="2019" name="Int. J. Syst. Evol. Microbiol.">
        <title>The Global Catalogue of Microorganisms (GCM) 10K type strain sequencing project: providing services to taxonomists for standard genome sequencing and annotation.</title>
        <authorList>
            <consortium name="The Broad Institute Genomics Platform"/>
            <consortium name="The Broad Institute Genome Sequencing Center for Infectious Disease"/>
            <person name="Wu L."/>
            <person name="Ma J."/>
        </authorList>
    </citation>
    <scope>NUCLEOTIDE SEQUENCE [LARGE SCALE GENOMIC DNA]</scope>
    <source>
        <strain evidence="8">JCM 4737</strain>
    </source>
</reference>
<name>A0ABQ3DEP6_9ACTN</name>
<keyword evidence="2" id="KW-0805">Transcription regulation</keyword>
<evidence type="ECO:0000256" key="3">
    <source>
        <dbReference type="ARBA" id="ARBA00023125"/>
    </source>
</evidence>
<dbReference type="InterPro" id="IPR003012">
    <property type="entry name" value="Tet_transcr_reg_TetR"/>
</dbReference>
<evidence type="ECO:0000256" key="1">
    <source>
        <dbReference type="ARBA" id="ARBA00022491"/>
    </source>
</evidence>
<comment type="caution">
    <text evidence="7">The sequence shown here is derived from an EMBL/GenBank/DDBJ whole genome shotgun (WGS) entry which is preliminary data.</text>
</comment>
<dbReference type="RefSeq" id="WP_138907903.1">
    <property type="nucleotide sequence ID" value="NZ_BMVO01000001.1"/>
</dbReference>
<evidence type="ECO:0000256" key="2">
    <source>
        <dbReference type="ARBA" id="ARBA00023015"/>
    </source>
</evidence>
<sequence>MPGSTRAPGGGTGPRGPRTALTREEVLDAAASLVKRHGPAALTMRGLAAALGTAVTSIYWHVGNRESLLDALVERTVREMGAVRPAGRTPAARIVSVARGLRRELRERPHLIAMVHERGLTERMFLPAQQALVHEVHAAGLRGAKAAEAVRAVQYQVVGYVLVERNRERAPAQRPGEEELWDARSAEHDPALARALARPADPERLFVNSVRALVDGLLTRAGGAVSGGPYPQ</sequence>
<keyword evidence="8" id="KW-1185">Reference proteome</keyword>
<evidence type="ECO:0000313" key="7">
    <source>
        <dbReference type="EMBL" id="GHA82200.1"/>
    </source>
</evidence>
<dbReference type="PRINTS" id="PR00400">
    <property type="entry name" value="TETREPRESSOR"/>
</dbReference>
<evidence type="ECO:0000256" key="5">
    <source>
        <dbReference type="PROSITE-ProRule" id="PRU00335"/>
    </source>
</evidence>
<accession>A0ABQ3DEP6</accession>
<dbReference type="SUPFAM" id="SSF48498">
    <property type="entry name" value="Tetracyclin repressor-like, C-terminal domain"/>
    <property type="match status" value="1"/>
</dbReference>
<dbReference type="PANTHER" id="PTHR30055">
    <property type="entry name" value="HTH-TYPE TRANSCRIPTIONAL REGULATOR RUTR"/>
    <property type="match status" value="1"/>
</dbReference>
<keyword evidence="1" id="KW-0678">Repressor</keyword>
<keyword evidence="4" id="KW-0804">Transcription</keyword>
<organism evidence="7 8">
    <name type="scientific">Streptomyces chryseus</name>
    <dbReference type="NCBI Taxonomy" id="68186"/>
    <lineage>
        <taxon>Bacteria</taxon>
        <taxon>Bacillati</taxon>
        <taxon>Actinomycetota</taxon>
        <taxon>Actinomycetes</taxon>
        <taxon>Kitasatosporales</taxon>
        <taxon>Streptomycetaceae</taxon>
        <taxon>Streptomyces</taxon>
    </lineage>
</organism>
<dbReference type="Gene3D" id="1.10.357.10">
    <property type="entry name" value="Tetracycline Repressor, domain 2"/>
    <property type="match status" value="1"/>
</dbReference>
<evidence type="ECO:0000256" key="4">
    <source>
        <dbReference type="ARBA" id="ARBA00023163"/>
    </source>
</evidence>
<dbReference type="Pfam" id="PF02909">
    <property type="entry name" value="TetR_C_1"/>
    <property type="match status" value="1"/>
</dbReference>
<dbReference type="InterPro" id="IPR001647">
    <property type="entry name" value="HTH_TetR"/>
</dbReference>
<dbReference type="PRINTS" id="PR00455">
    <property type="entry name" value="HTHTETR"/>
</dbReference>
<protein>
    <submittedName>
        <fullName evidence="7">Transcriptional regulator, TetR family (Tetracyclin resistance)</fullName>
    </submittedName>
</protein>
<dbReference type="PANTHER" id="PTHR30055:SF151">
    <property type="entry name" value="TRANSCRIPTIONAL REGULATORY PROTEIN"/>
    <property type="match status" value="1"/>
</dbReference>
<feature type="DNA-binding region" description="H-T-H motif" evidence="5">
    <location>
        <begin position="43"/>
        <end position="62"/>
    </location>
</feature>
<dbReference type="Pfam" id="PF00440">
    <property type="entry name" value="TetR_N"/>
    <property type="match status" value="1"/>
</dbReference>
<dbReference type="InterPro" id="IPR004111">
    <property type="entry name" value="Repressor_TetR_C"/>
</dbReference>
<dbReference type="Proteomes" id="UP000599437">
    <property type="component" value="Unassembled WGS sequence"/>
</dbReference>
<dbReference type="EMBL" id="BMVO01000001">
    <property type="protein sequence ID" value="GHA82200.1"/>
    <property type="molecule type" value="Genomic_DNA"/>
</dbReference>
<dbReference type="SUPFAM" id="SSF46689">
    <property type="entry name" value="Homeodomain-like"/>
    <property type="match status" value="1"/>
</dbReference>
<evidence type="ECO:0000259" key="6">
    <source>
        <dbReference type="PROSITE" id="PS50977"/>
    </source>
</evidence>
<proteinExistence type="predicted"/>
<dbReference type="InterPro" id="IPR009057">
    <property type="entry name" value="Homeodomain-like_sf"/>
</dbReference>
<keyword evidence="3 5" id="KW-0238">DNA-binding</keyword>